<dbReference type="InterPro" id="IPR012425">
    <property type="entry name" value="DmpG_comm"/>
</dbReference>
<dbReference type="InterPro" id="IPR017629">
    <property type="entry name" value="4OH_2_O-val_aldolase"/>
</dbReference>
<dbReference type="GO" id="GO:0003852">
    <property type="term" value="F:2-isopropylmalate synthase activity"/>
    <property type="evidence" value="ECO:0007669"/>
    <property type="project" value="TreeGrafter"/>
</dbReference>
<organism evidence="8 9">
    <name type="scientific">Pseudomonas agarici</name>
    <dbReference type="NCBI Taxonomy" id="46677"/>
    <lineage>
        <taxon>Bacteria</taxon>
        <taxon>Pseudomonadati</taxon>
        <taxon>Pseudomonadota</taxon>
        <taxon>Gammaproteobacteria</taxon>
        <taxon>Pseudomonadales</taxon>
        <taxon>Pseudomonadaceae</taxon>
        <taxon>Pseudomonas</taxon>
    </lineage>
</organism>
<evidence type="ECO:0000313" key="8">
    <source>
        <dbReference type="EMBL" id="AMB88185.1"/>
    </source>
</evidence>
<dbReference type="Proteomes" id="UP000063229">
    <property type="component" value="Chromosome"/>
</dbReference>
<dbReference type="GO" id="GO:0030145">
    <property type="term" value="F:manganese ion binding"/>
    <property type="evidence" value="ECO:0007669"/>
    <property type="project" value="UniProtKB-UniRule"/>
</dbReference>
<dbReference type="Gene3D" id="1.10.8.60">
    <property type="match status" value="1"/>
</dbReference>
<evidence type="ECO:0000256" key="1">
    <source>
        <dbReference type="ARBA" id="ARBA00008944"/>
    </source>
</evidence>
<dbReference type="OrthoDB" id="9803573at2"/>
<feature type="site" description="Transition state stabilizer" evidence="6">
    <location>
        <position position="10"/>
    </location>
</feature>
<evidence type="ECO:0000256" key="3">
    <source>
        <dbReference type="ARBA" id="ARBA00022797"/>
    </source>
</evidence>
<evidence type="ECO:0000256" key="5">
    <source>
        <dbReference type="ARBA" id="ARBA00023239"/>
    </source>
</evidence>
<protein>
    <recommendedName>
        <fullName evidence="6 7">4-hydroxy-2-oxovalerate aldolase</fullName>
        <shortName evidence="6">HOA</shortName>
        <ecNumber evidence="6 7">4.1.3.39</ecNumber>
    </recommendedName>
    <alternativeName>
        <fullName evidence="6">4-hydroxy-2-keto-pentanoic acid aldolase</fullName>
    </alternativeName>
    <alternativeName>
        <fullName evidence="6">4-hydroxy-2-oxopentanoate aldolase</fullName>
    </alternativeName>
</protein>
<dbReference type="Gene3D" id="3.20.20.70">
    <property type="entry name" value="Aldolase class I"/>
    <property type="match status" value="1"/>
</dbReference>
<dbReference type="NCBIfam" id="NF006049">
    <property type="entry name" value="PRK08195.1"/>
    <property type="match status" value="1"/>
</dbReference>
<keyword evidence="3 6" id="KW-0058">Aromatic hydrocarbons catabolism</keyword>
<feature type="binding site" evidence="6">
    <location>
        <position position="11"/>
    </location>
    <ligand>
        <name>Mn(2+)</name>
        <dbReference type="ChEBI" id="CHEBI:29035"/>
    </ligand>
</feature>
<feature type="active site" description="Proton acceptor" evidence="6">
    <location>
        <position position="14"/>
    </location>
</feature>
<keyword evidence="9" id="KW-1185">Reference proteome</keyword>
<accession>A0A0X1T7Y5</accession>
<name>A0A0X1T7Y5_PSEAA</name>
<evidence type="ECO:0000256" key="7">
    <source>
        <dbReference type="NCBIfam" id="TIGR03217"/>
    </source>
</evidence>
<dbReference type="CDD" id="cd07943">
    <property type="entry name" value="DRE_TIM_HOA"/>
    <property type="match status" value="1"/>
</dbReference>
<dbReference type="PANTHER" id="PTHR10277">
    <property type="entry name" value="HOMOCITRATE SYNTHASE-RELATED"/>
    <property type="match status" value="1"/>
</dbReference>
<dbReference type="STRING" id="46677.AWM79_01185"/>
<evidence type="ECO:0000256" key="6">
    <source>
        <dbReference type="HAMAP-Rule" id="MF_01656"/>
    </source>
</evidence>
<dbReference type="Pfam" id="PF07836">
    <property type="entry name" value="DmpG_comm"/>
    <property type="match status" value="1"/>
</dbReference>
<feature type="binding site" evidence="6">
    <location>
        <position position="193"/>
    </location>
    <ligand>
        <name>Mn(2+)</name>
        <dbReference type="ChEBI" id="CHEBI:29035"/>
    </ligand>
</feature>
<dbReference type="GO" id="GO:0009098">
    <property type="term" value="P:L-leucine biosynthetic process"/>
    <property type="evidence" value="ECO:0007669"/>
    <property type="project" value="TreeGrafter"/>
</dbReference>
<dbReference type="KEGG" id="pagb:AWM79_01185"/>
<feature type="binding site" evidence="6">
    <location>
        <begin position="10"/>
        <end position="11"/>
    </location>
    <ligand>
        <name>substrate</name>
    </ligand>
</feature>
<feature type="binding site" evidence="6">
    <location>
        <position position="191"/>
    </location>
    <ligand>
        <name>Mn(2+)</name>
        <dbReference type="ChEBI" id="CHEBI:29035"/>
    </ligand>
</feature>
<proteinExistence type="inferred from homology"/>
<dbReference type="PANTHER" id="PTHR10277:SF9">
    <property type="entry name" value="2-ISOPROPYLMALATE SYNTHASE 1, CHLOROPLASTIC-RELATED"/>
    <property type="match status" value="1"/>
</dbReference>
<dbReference type="HAMAP" id="MF_01656">
    <property type="entry name" value="HOA"/>
    <property type="match status" value="1"/>
</dbReference>
<evidence type="ECO:0000313" key="9">
    <source>
        <dbReference type="Proteomes" id="UP000063229"/>
    </source>
</evidence>
<sequence>MVIISDSTLRDGNHAIRHQLTVNQVSGYAAAAEKACIDIVEVGHGNGLGGSSSLLGHSAASDREMLEAARAQLVRSLLGVHFIPGLGKSADIAMALEIGVDVVRVASHCTEANITARFIEQTRTAGKTAYGVLMMAHMASPEKLLEQAQLMERYGADAVIMMDSAGYSSPNMVRERVRLLTEHLNIQVGFHGHNNLSVAVANTLVAVEEGASIVDGCIQGFGAGAGNTQLEPLVAILQRSGVAVATSFERIAELVEDAGKCLQPATPHIQISNIASGLYGLFSGYVPHVQRAARKFGVNEFELYKRLADRKLVAGQEDVIVEEASRLATEDSFNKMTKASEALG</sequence>
<comment type="similarity">
    <text evidence="1 6">Belongs to the 4-hydroxy-2-oxovalerate aldolase family.</text>
</comment>
<keyword evidence="5 6" id="KW-0456">Lyase</keyword>
<dbReference type="PROSITE" id="PS50991">
    <property type="entry name" value="PYR_CT"/>
    <property type="match status" value="1"/>
</dbReference>
<keyword evidence="2 6" id="KW-0479">Metal-binding</keyword>
<dbReference type="Pfam" id="PF00682">
    <property type="entry name" value="HMGL-like"/>
    <property type="match status" value="1"/>
</dbReference>
<gene>
    <name evidence="8" type="ORF">AWM79_01185</name>
</gene>
<dbReference type="InterPro" id="IPR050073">
    <property type="entry name" value="2-IPM_HCS-like"/>
</dbReference>
<dbReference type="InterPro" id="IPR000891">
    <property type="entry name" value="PYR_CT"/>
</dbReference>
<dbReference type="AlphaFoldDB" id="A0A0X1T7Y5"/>
<dbReference type="InterPro" id="IPR035685">
    <property type="entry name" value="DRE_TIM_HOA"/>
</dbReference>
<dbReference type="EMBL" id="CP014135">
    <property type="protein sequence ID" value="AMB88185.1"/>
    <property type="molecule type" value="Genomic_DNA"/>
</dbReference>
<dbReference type="GO" id="GO:0008701">
    <property type="term" value="F:4-hydroxy-2-oxovalerate aldolase activity"/>
    <property type="evidence" value="ECO:0007669"/>
    <property type="project" value="UniProtKB-UniRule"/>
</dbReference>
<keyword evidence="4 6" id="KW-0464">Manganese</keyword>
<evidence type="ECO:0000256" key="2">
    <source>
        <dbReference type="ARBA" id="ARBA00022723"/>
    </source>
</evidence>
<dbReference type="InterPro" id="IPR013785">
    <property type="entry name" value="Aldolase_TIM"/>
</dbReference>
<dbReference type="SUPFAM" id="SSF51569">
    <property type="entry name" value="Aldolase"/>
    <property type="match status" value="1"/>
</dbReference>
<feature type="binding site" evidence="6">
    <location>
        <position position="164"/>
    </location>
    <ligand>
        <name>substrate</name>
    </ligand>
</feature>
<feature type="binding site" evidence="6">
    <location>
        <position position="191"/>
    </location>
    <ligand>
        <name>substrate</name>
    </ligand>
</feature>
<dbReference type="EC" id="4.1.3.39" evidence="6 7"/>
<dbReference type="NCBIfam" id="TIGR03217">
    <property type="entry name" value="4OH_2_O_val_ald"/>
    <property type="match status" value="1"/>
</dbReference>
<comment type="caution">
    <text evidence="6">Lacks conserved residue(s) required for the propagation of feature annotation.</text>
</comment>
<dbReference type="SUPFAM" id="SSF89000">
    <property type="entry name" value="post-HMGL domain-like"/>
    <property type="match status" value="1"/>
</dbReference>
<evidence type="ECO:0000256" key="4">
    <source>
        <dbReference type="ARBA" id="ARBA00023211"/>
    </source>
</evidence>
<reference evidence="8 9" key="1">
    <citation type="submission" date="2016-01" db="EMBL/GenBank/DDBJ databases">
        <authorList>
            <person name="McClelland M."/>
            <person name="Jain A."/>
            <person name="Saraogi P."/>
            <person name="Mendelson R."/>
            <person name="Westerman R."/>
            <person name="SanMiguel P."/>
            <person name="Csonka L."/>
        </authorList>
    </citation>
    <scope>NUCLEOTIDE SEQUENCE [LARGE SCALE GENOMIC DNA]</scope>
    <source>
        <strain evidence="8 9">NCPPB 2472</strain>
    </source>
</reference>
<comment type="catalytic activity">
    <reaction evidence="6">
        <text>(S)-4-hydroxy-2-oxopentanoate = acetaldehyde + pyruvate</text>
        <dbReference type="Rhea" id="RHEA:22624"/>
        <dbReference type="ChEBI" id="CHEBI:15343"/>
        <dbReference type="ChEBI" id="CHEBI:15361"/>
        <dbReference type="ChEBI" id="CHEBI:73143"/>
        <dbReference type="EC" id="4.1.3.39"/>
    </reaction>
</comment>